<dbReference type="EMBL" id="JBEPMO010000031">
    <property type="protein sequence ID" value="MET3733101.1"/>
    <property type="molecule type" value="Genomic_DNA"/>
</dbReference>
<dbReference type="Proteomes" id="UP001549146">
    <property type="component" value="Unassembled WGS sequence"/>
</dbReference>
<accession>A0ABV2LX18</accession>
<dbReference type="Pfam" id="PF13568">
    <property type="entry name" value="OMP_b-brl_2"/>
    <property type="match status" value="1"/>
</dbReference>
<evidence type="ECO:0000313" key="3">
    <source>
        <dbReference type="Proteomes" id="UP001549146"/>
    </source>
</evidence>
<protein>
    <recommendedName>
        <fullName evidence="1">Outer membrane protein beta-barrel domain-containing protein</fullName>
    </recommendedName>
</protein>
<dbReference type="SUPFAM" id="SSF56925">
    <property type="entry name" value="OMPA-like"/>
    <property type="match status" value="1"/>
</dbReference>
<sequence>MRNKIVLFAIVTFLFAEFTQAQIRFGARAAGSITNITDVHSNSKSRGGYQIGVTALIPITNNDILFFQPEVQYSAQGEFDQYFRNDGDYKQKVFVSMINVPIFAKLYFTDASSEFFVEGGPFFGIQVGNNTDKYDFPTEADDNEYSGFDFGAGLGVGYSLNRNVEFSVRYLIGLTDQVKNDAANESNKTSNLNFGISYFLP</sequence>
<comment type="caution">
    <text evidence="2">The sequence shown here is derived from an EMBL/GenBank/DDBJ whole genome shotgun (WGS) entry which is preliminary data.</text>
</comment>
<reference evidence="2 3" key="1">
    <citation type="submission" date="2024-06" db="EMBL/GenBank/DDBJ databases">
        <title>Genomic Encyclopedia of Type Strains, Phase IV (KMG-IV): sequencing the most valuable type-strain genomes for metagenomic binning, comparative biology and taxonomic classification.</title>
        <authorList>
            <person name="Goeker M."/>
        </authorList>
    </citation>
    <scope>NUCLEOTIDE SEQUENCE [LARGE SCALE GENOMIC DNA]</scope>
    <source>
        <strain evidence="2 3">DSM 29388</strain>
    </source>
</reference>
<gene>
    <name evidence="2" type="ORF">ABID46_002694</name>
</gene>
<dbReference type="InterPro" id="IPR025665">
    <property type="entry name" value="Beta-barrel_OMP_2"/>
</dbReference>
<dbReference type="InterPro" id="IPR011250">
    <property type="entry name" value="OMP/PagP_B-barrel"/>
</dbReference>
<name>A0ABV2LX18_9FLAO</name>
<dbReference type="RefSeq" id="WP_354510936.1">
    <property type="nucleotide sequence ID" value="NZ_JBEPMO010000031.1"/>
</dbReference>
<feature type="domain" description="Outer membrane protein beta-barrel" evidence="1">
    <location>
        <begin position="21"/>
        <end position="176"/>
    </location>
</feature>
<proteinExistence type="predicted"/>
<keyword evidence="3" id="KW-1185">Reference proteome</keyword>
<organism evidence="2 3">
    <name type="scientific">Moheibacter stercoris</name>
    <dbReference type="NCBI Taxonomy" id="1628251"/>
    <lineage>
        <taxon>Bacteria</taxon>
        <taxon>Pseudomonadati</taxon>
        <taxon>Bacteroidota</taxon>
        <taxon>Flavobacteriia</taxon>
        <taxon>Flavobacteriales</taxon>
        <taxon>Weeksellaceae</taxon>
        <taxon>Moheibacter</taxon>
    </lineage>
</organism>
<evidence type="ECO:0000313" key="2">
    <source>
        <dbReference type="EMBL" id="MET3733101.1"/>
    </source>
</evidence>
<evidence type="ECO:0000259" key="1">
    <source>
        <dbReference type="Pfam" id="PF13568"/>
    </source>
</evidence>